<proteinExistence type="predicted"/>
<keyword evidence="1" id="KW-0472">Membrane</keyword>
<keyword evidence="1" id="KW-0812">Transmembrane</keyword>
<reference evidence="2 3" key="1">
    <citation type="submission" date="2017-06" db="EMBL/GenBank/DDBJ databases">
        <title>Cultured bacterium strain Saccharothrix yanglingensis Hhs.015.</title>
        <authorList>
            <person name="Xia Y."/>
        </authorList>
    </citation>
    <scope>NUCLEOTIDE SEQUENCE [LARGE SCALE GENOMIC DNA]</scope>
    <source>
        <strain evidence="2 3">Hhs.015</strain>
    </source>
</reference>
<evidence type="ECO:0008006" key="4">
    <source>
        <dbReference type="Google" id="ProtNLM"/>
    </source>
</evidence>
<dbReference type="RefSeq" id="WP_306748630.1">
    <property type="nucleotide sequence ID" value="NZ_NSDM01000011.1"/>
</dbReference>
<gene>
    <name evidence="2" type="ORF">CKY47_25010</name>
</gene>
<feature type="transmembrane region" description="Helical" evidence="1">
    <location>
        <begin position="90"/>
        <end position="109"/>
    </location>
</feature>
<dbReference type="EMBL" id="NSDM01000011">
    <property type="protein sequence ID" value="MDQ2587188.1"/>
    <property type="molecule type" value="Genomic_DNA"/>
</dbReference>
<comment type="caution">
    <text evidence="2">The sequence shown here is derived from an EMBL/GenBank/DDBJ whole genome shotgun (WGS) entry which is preliminary data.</text>
</comment>
<organism evidence="2 3">
    <name type="scientific">Saccharothrix yanglingensis</name>
    <dbReference type="NCBI Taxonomy" id="659496"/>
    <lineage>
        <taxon>Bacteria</taxon>
        <taxon>Bacillati</taxon>
        <taxon>Actinomycetota</taxon>
        <taxon>Actinomycetes</taxon>
        <taxon>Pseudonocardiales</taxon>
        <taxon>Pseudonocardiaceae</taxon>
        <taxon>Saccharothrix</taxon>
    </lineage>
</organism>
<evidence type="ECO:0000313" key="3">
    <source>
        <dbReference type="Proteomes" id="UP001225605"/>
    </source>
</evidence>
<accession>A0ABU0X4X0</accession>
<dbReference type="Proteomes" id="UP001225605">
    <property type="component" value="Unassembled WGS sequence"/>
</dbReference>
<protein>
    <recommendedName>
        <fullName evidence="4">Transmembrane protein</fullName>
    </recommendedName>
</protein>
<feature type="transmembrane region" description="Helical" evidence="1">
    <location>
        <begin position="50"/>
        <end position="69"/>
    </location>
</feature>
<keyword evidence="3" id="KW-1185">Reference proteome</keyword>
<feature type="transmembrane region" description="Helical" evidence="1">
    <location>
        <begin position="15"/>
        <end position="38"/>
    </location>
</feature>
<sequence>METRSIATMERNRRIAWGGGVGLSLVLIGLPLVAISLWPGVDHSPWEVNTMILAVGVALCTAGYVAGRISIAAITENRPNRVSPPTRRPYLVAGGALAVAVLCLVIAIMS</sequence>
<name>A0ABU0X4X0_9PSEU</name>
<keyword evidence="1" id="KW-1133">Transmembrane helix</keyword>
<evidence type="ECO:0000256" key="1">
    <source>
        <dbReference type="SAM" id="Phobius"/>
    </source>
</evidence>
<evidence type="ECO:0000313" key="2">
    <source>
        <dbReference type="EMBL" id="MDQ2587188.1"/>
    </source>
</evidence>